<keyword evidence="2" id="KW-0285">Flavoprotein</keyword>
<accession>A0A8S1P4G0</accession>
<dbReference type="PANTHER" id="PTHR48083">
    <property type="entry name" value="MEDIUM-CHAIN SPECIFIC ACYL-COA DEHYDROGENASE, MITOCHONDRIAL-RELATED"/>
    <property type="match status" value="1"/>
</dbReference>
<dbReference type="GO" id="GO:0003995">
    <property type="term" value="F:acyl-CoA dehydrogenase activity"/>
    <property type="evidence" value="ECO:0007669"/>
    <property type="project" value="TreeGrafter"/>
</dbReference>
<gene>
    <name evidence="7" type="ORF">PSON_ATCC_30995.1.T0690047</name>
</gene>
<dbReference type="InterPro" id="IPR009075">
    <property type="entry name" value="AcylCo_DH/oxidase_C"/>
</dbReference>
<comment type="caution">
    <text evidence="7">The sequence shown here is derived from an EMBL/GenBank/DDBJ whole genome shotgun (WGS) entry which is preliminary data.</text>
</comment>
<sequence>MSLQINLKELIFYLNNQGSILNYRQNELLKAEQVNILTNGEVLIVSSNGPQQTLSIRKQPIFEKLGVTSLKEDLRLQNELCKHDQEVIHFCEDTRFLGSEFYVRGQTKGRVFDELTIQSLTKNQRKLVLSEIISFLSRIHSIGYQSTFNYTAMIESLRIQYKTHETRIQTNIEDLLYWLSMNIPEYTIQESLCLWNVELNNFIFDLSEIKLINVQNWNSISFGNPFLELARFLSNYDIPYIQQVTSYGLKQIESLLGIQTKQELINQYCMERQLDQIQHINYNTIIVLLQRAIFKQQCIRNKVNPDKNNIFQQELEILSKSAWNIVLEFTNDDPFQIKLRAETDQQLWSKYPVSQRCKSYYYRIRDFLKDEVFPIEKSQFDIIYSFDKDDHWKGLPGIEHLQKRAKQLGLWNLFIMEPVYGKGLNNLEYTFISELMGTAFFGHQIFNCYEPEAGNIKLLIMAANDYQKEKYLKPLLEGQCKTFFAMSERNVASSDPTNLETIIIKQGDGYVIKGNKWMVSGIQDERCKFGIVMGKTTVNTKSTFTEQTMFLVDIPHPNIKFKNPVTILGYDDAPHGFLEVEFDNVYVPKENMLGKEGTAFAMTKERLLGGSLHHSARLLGLTRRSLNVLLERGQRRIHKGKKQKEGSAFQEKIGKMECDYQICKNMIINAAMVLDYLGARNVQSLKAVSETKAFVPYKCQCIVDECIQLFGARGITTDFILQITFQACRGIRFIDGPCELHKKQVARTLQGNHMFNELINGDGYIANL</sequence>
<keyword evidence="8" id="KW-1185">Reference proteome</keyword>
<dbReference type="Pfam" id="PF00441">
    <property type="entry name" value="Acyl-CoA_dh_1"/>
    <property type="match status" value="1"/>
</dbReference>
<dbReference type="InterPro" id="IPR006091">
    <property type="entry name" value="Acyl-CoA_Oxase/DH_mid-dom"/>
</dbReference>
<dbReference type="PANTHER" id="PTHR48083:SF13">
    <property type="entry name" value="ACYL-COA DEHYDROGENASE FAMILY MEMBER 11"/>
    <property type="match status" value="1"/>
</dbReference>
<name>A0A8S1P4G0_9CILI</name>
<dbReference type="Pfam" id="PF02770">
    <property type="entry name" value="Acyl-CoA_dh_M"/>
    <property type="match status" value="1"/>
</dbReference>
<feature type="domain" description="Acyl-CoA dehydrogenase/oxidase N-terminal" evidence="6">
    <location>
        <begin position="393"/>
        <end position="478"/>
    </location>
</feature>
<dbReference type="Proteomes" id="UP000692954">
    <property type="component" value="Unassembled WGS sequence"/>
</dbReference>
<evidence type="ECO:0000259" key="6">
    <source>
        <dbReference type="Pfam" id="PF02771"/>
    </source>
</evidence>
<dbReference type="GO" id="GO:0050660">
    <property type="term" value="F:flavin adenine dinucleotide binding"/>
    <property type="evidence" value="ECO:0007669"/>
    <property type="project" value="InterPro"/>
</dbReference>
<dbReference type="Pfam" id="PF02771">
    <property type="entry name" value="Acyl-CoA_dh_N"/>
    <property type="match status" value="1"/>
</dbReference>
<dbReference type="EMBL" id="CAJJDN010000069">
    <property type="protein sequence ID" value="CAD8097755.1"/>
    <property type="molecule type" value="Genomic_DNA"/>
</dbReference>
<evidence type="ECO:0000256" key="2">
    <source>
        <dbReference type="ARBA" id="ARBA00022630"/>
    </source>
</evidence>
<dbReference type="OrthoDB" id="434771at2759"/>
<dbReference type="InterPro" id="IPR013786">
    <property type="entry name" value="AcylCoA_DH/ox_N"/>
</dbReference>
<evidence type="ECO:0000313" key="8">
    <source>
        <dbReference type="Proteomes" id="UP000692954"/>
    </source>
</evidence>
<feature type="domain" description="Acyl-CoA dehydrogenase/oxidase C-terminal" evidence="4">
    <location>
        <begin position="601"/>
        <end position="749"/>
    </location>
</feature>
<evidence type="ECO:0000313" key="7">
    <source>
        <dbReference type="EMBL" id="CAD8097755.1"/>
    </source>
</evidence>
<comment type="subunit">
    <text evidence="1">Homodimer.</text>
</comment>
<organism evidence="7 8">
    <name type="scientific">Paramecium sonneborni</name>
    <dbReference type="NCBI Taxonomy" id="65129"/>
    <lineage>
        <taxon>Eukaryota</taxon>
        <taxon>Sar</taxon>
        <taxon>Alveolata</taxon>
        <taxon>Ciliophora</taxon>
        <taxon>Intramacronucleata</taxon>
        <taxon>Oligohymenophorea</taxon>
        <taxon>Peniculida</taxon>
        <taxon>Parameciidae</taxon>
        <taxon>Paramecium</taxon>
    </lineage>
</organism>
<evidence type="ECO:0000259" key="5">
    <source>
        <dbReference type="Pfam" id="PF02770"/>
    </source>
</evidence>
<dbReference type="AlphaFoldDB" id="A0A8S1P4G0"/>
<evidence type="ECO:0000259" key="4">
    <source>
        <dbReference type="Pfam" id="PF00441"/>
    </source>
</evidence>
<proteinExistence type="predicted"/>
<dbReference type="GO" id="GO:0005737">
    <property type="term" value="C:cytoplasm"/>
    <property type="evidence" value="ECO:0007669"/>
    <property type="project" value="TreeGrafter"/>
</dbReference>
<protein>
    <recommendedName>
        <fullName evidence="9">Acyl-CoA dehydrogenase</fullName>
    </recommendedName>
</protein>
<evidence type="ECO:0000256" key="3">
    <source>
        <dbReference type="ARBA" id="ARBA00023002"/>
    </source>
</evidence>
<reference evidence="7" key="1">
    <citation type="submission" date="2021-01" db="EMBL/GenBank/DDBJ databases">
        <authorList>
            <consortium name="Genoscope - CEA"/>
            <person name="William W."/>
        </authorList>
    </citation>
    <scope>NUCLEOTIDE SEQUENCE</scope>
</reference>
<dbReference type="InterPro" id="IPR050741">
    <property type="entry name" value="Acyl-CoA_dehydrogenase"/>
</dbReference>
<evidence type="ECO:0008006" key="9">
    <source>
        <dbReference type="Google" id="ProtNLM"/>
    </source>
</evidence>
<evidence type="ECO:0000256" key="1">
    <source>
        <dbReference type="ARBA" id="ARBA00011738"/>
    </source>
</evidence>
<feature type="domain" description="Acyl-CoA oxidase/dehydrogenase middle" evidence="5">
    <location>
        <begin position="484"/>
        <end position="585"/>
    </location>
</feature>
<dbReference type="GO" id="GO:0033539">
    <property type="term" value="P:fatty acid beta-oxidation using acyl-CoA dehydrogenase"/>
    <property type="evidence" value="ECO:0007669"/>
    <property type="project" value="TreeGrafter"/>
</dbReference>
<keyword evidence="3" id="KW-0560">Oxidoreductase</keyword>